<gene>
    <name evidence="1" type="ORF">M8818_004712</name>
</gene>
<evidence type="ECO:0000313" key="1">
    <source>
        <dbReference type="EMBL" id="KAK8206877.1"/>
    </source>
</evidence>
<name>A0ACC3SCD8_9PEZI</name>
<protein>
    <submittedName>
        <fullName evidence="1">Uncharacterized protein</fullName>
    </submittedName>
</protein>
<dbReference type="EMBL" id="JAMKPW020000022">
    <property type="protein sequence ID" value="KAK8206877.1"/>
    <property type="molecule type" value="Genomic_DNA"/>
</dbReference>
<keyword evidence="2" id="KW-1185">Reference proteome</keyword>
<dbReference type="Proteomes" id="UP001320706">
    <property type="component" value="Unassembled WGS sequence"/>
</dbReference>
<reference evidence="1" key="1">
    <citation type="submission" date="2024-02" db="EMBL/GenBank/DDBJ databases">
        <title>Metagenome Assembled Genome of Zalaria obscura JY119.</title>
        <authorList>
            <person name="Vighnesh L."/>
            <person name="Jagadeeshwari U."/>
            <person name="Venkata Ramana C."/>
            <person name="Sasikala C."/>
        </authorList>
    </citation>
    <scope>NUCLEOTIDE SEQUENCE</scope>
    <source>
        <strain evidence="1">JY119</strain>
    </source>
</reference>
<sequence>MSGQMYGPYELITLSLSSCNSLNLQWRSTSELRAGYPYSRSIVSSVVVLSEQMMSSIHVTICIPVCETFTSTASTMVTAISMSATKSIASSMAAAASMSATTSPTSSVAVATLTGAAYDAAQDLTGQWRSPGDIFSLLLLVGGDIIQKALAQFSMRKFRPVAFSFGWVLPDPDCPCTLVNTYTGRVHTNMSWLLGRLLRNHEYWKQSLIEEAKRKRTDVVQVQEIVDNVEREKDAELTVYVYTETHRRKRSWKDSHDWVWISGVVVTLLQLGIAAIPVGLYREWEILAITAAGICLAFATGFVNGAASRPRKRPTLKQLTGRKKKMKEGEEKNEPRTYVLTEGPNANLVVMIKSNEKGTDLEEFARVTDEGKNSTIFESAILLVLWVGLLITITGLKTKTWFVVAIGAIGMLQNIVLAGAPRKFVAFGMSLELDTVIQEKNAYATLLELNDQIPYAGLKVMRLFYPGTLRPDRKEDMGFWEKLKKETKRRYLMATDDMRYKGKRLRDDWTSLQT</sequence>
<comment type="caution">
    <text evidence="1">The sequence shown here is derived from an EMBL/GenBank/DDBJ whole genome shotgun (WGS) entry which is preliminary data.</text>
</comment>
<accession>A0ACC3SCD8</accession>
<organism evidence="1 2">
    <name type="scientific">Zalaria obscura</name>
    <dbReference type="NCBI Taxonomy" id="2024903"/>
    <lineage>
        <taxon>Eukaryota</taxon>
        <taxon>Fungi</taxon>
        <taxon>Dikarya</taxon>
        <taxon>Ascomycota</taxon>
        <taxon>Pezizomycotina</taxon>
        <taxon>Dothideomycetes</taxon>
        <taxon>Dothideomycetidae</taxon>
        <taxon>Dothideales</taxon>
        <taxon>Zalariaceae</taxon>
        <taxon>Zalaria</taxon>
    </lineage>
</organism>
<evidence type="ECO:0000313" key="2">
    <source>
        <dbReference type="Proteomes" id="UP001320706"/>
    </source>
</evidence>
<proteinExistence type="predicted"/>